<feature type="chain" id="PRO_5022797783" description="Secreted protein" evidence="1">
    <location>
        <begin position="22"/>
        <end position="101"/>
    </location>
</feature>
<keyword evidence="1" id="KW-0732">Signal</keyword>
<protein>
    <recommendedName>
        <fullName evidence="4">Secreted protein</fullName>
    </recommendedName>
</protein>
<dbReference type="EMBL" id="VSRR010023895">
    <property type="protein sequence ID" value="MPC65828.1"/>
    <property type="molecule type" value="Genomic_DNA"/>
</dbReference>
<evidence type="ECO:0000313" key="2">
    <source>
        <dbReference type="EMBL" id="MPC65828.1"/>
    </source>
</evidence>
<organism evidence="2 3">
    <name type="scientific">Portunus trituberculatus</name>
    <name type="common">Swimming crab</name>
    <name type="synonym">Neptunus trituberculatus</name>
    <dbReference type="NCBI Taxonomy" id="210409"/>
    <lineage>
        <taxon>Eukaryota</taxon>
        <taxon>Metazoa</taxon>
        <taxon>Ecdysozoa</taxon>
        <taxon>Arthropoda</taxon>
        <taxon>Crustacea</taxon>
        <taxon>Multicrustacea</taxon>
        <taxon>Malacostraca</taxon>
        <taxon>Eumalacostraca</taxon>
        <taxon>Eucarida</taxon>
        <taxon>Decapoda</taxon>
        <taxon>Pleocyemata</taxon>
        <taxon>Brachyura</taxon>
        <taxon>Eubrachyura</taxon>
        <taxon>Portunoidea</taxon>
        <taxon>Portunidae</taxon>
        <taxon>Portuninae</taxon>
        <taxon>Portunus</taxon>
    </lineage>
</organism>
<reference evidence="2 3" key="1">
    <citation type="submission" date="2019-05" db="EMBL/GenBank/DDBJ databases">
        <title>Another draft genome of Portunus trituberculatus and its Hox gene families provides insights of decapod evolution.</title>
        <authorList>
            <person name="Jeong J.-H."/>
            <person name="Song I."/>
            <person name="Kim S."/>
            <person name="Choi T."/>
            <person name="Kim D."/>
            <person name="Ryu S."/>
            <person name="Kim W."/>
        </authorList>
    </citation>
    <scope>NUCLEOTIDE SEQUENCE [LARGE SCALE GENOMIC DNA]</scope>
    <source>
        <tissue evidence="2">Muscle</tissue>
    </source>
</reference>
<gene>
    <name evidence="2" type="ORF">E2C01_059964</name>
</gene>
<sequence length="101" mass="11488">MSRLKILVTRLLLFFFFLCAGQESFPTRAAVSVKCLIAPSRRVGAALFFTITSLSSSRSMQHNTSCPRQLSVTWFGRNDVPRHMDQADHPVPGHISRQWRL</sequence>
<dbReference type="Proteomes" id="UP000324222">
    <property type="component" value="Unassembled WGS sequence"/>
</dbReference>
<evidence type="ECO:0000313" key="3">
    <source>
        <dbReference type="Proteomes" id="UP000324222"/>
    </source>
</evidence>
<evidence type="ECO:0008006" key="4">
    <source>
        <dbReference type="Google" id="ProtNLM"/>
    </source>
</evidence>
<proteinExistence type="predicted"/>
<name>A0A5B7HA30_PORTR</name>
<feature type="signal peptide" evidence="1">
    <location>
        <begin position="1"/>
        <end position="21"/>
    </location>
</feature>
<comment type="caution">
    <text evidence="2">The sequence shown here is derived from an EMBL/GenBank/DDBJ whole genome shotgun (WGS) entry which is preliminary data.</text>
</comment>
<accession>A0A5B7HA30</accession>
<dbReference type="AlphaFoldDB" id="A0A5B7HA30"/>
<evidence type="ECO:0000256" key="1">
    <source>
        <dbReference type="SAM" id="SignalP"/>
    </source>
</evidence>
<keyword evidence="3" id="KW-1185">Reference proteome</keyword>